<reference evidence="2 3" key="1">
    <citation type="journal article" date="2009" name="Stand. Genomic Sci.">
        <title>Complete genome sequence of Dyadobacter fermentans type strain (NS114).</title>
        <authorList>
            <person name="Lang E."/>
            <person name="Lapidus A."/>
            <person name="Chertkov O."/>
            <person name="Brettin T."/>
            <person name="Detter J.C."/>
            <person name="Han C."/>
            <person name="Copeland A."/>
            <person name="Glavina Del Rio T."/>
            <person name="Nolan M."/>
            <person name="Chen F."/>
            <person name="Lucas S."/>
            <person name="Tice H."/>
            <person name="Cheng J.F."/>
            <person name="Land M."/>
            <person name="Hauser L."/>
            <person name="Chang Y.J."/>
            <person name="Jeffries C.D."/>
            <person name="Kopitz M."/>
            <person name="Bruce D."/>
            <person name="Goodwin L."/>
            <person name="Pitluck S."/>
            <person name="Ovchinnikova G."/>
            <person name="Pati A."/>
            <person name="Ivanova N."/>
            <person name="Mavrommatis K."/>
            <person name="Chen A."/>
            <person name="Palaniappan K."/>
            <person name="Chain P."/>
            <person name="Bristow J."/>
            <person name="Eisen J.A."/>
            <person name="Markowitz V."/>
            <person name="Hugenholtz P."/>
            <person name="Goker M."/>
            <person name="Rohde M."/>
            <person name="Kyrpides N.C."/>
            <person name="Klenk H.P."/>
        </authorList>
    </citation>
    <scope>NUCLEOTIDE SEQUENCE [LARGE SCALE GENOMIC DNA]</scope>
    <source>
        <strain evidence="3">ATCC 700827 / DSM 18053 / CIP 107007 / KCTC 52180 / NS114</strain>
    </source>
</reference>
<name>C6VT71_DYAFD</name>
<dbReference type="RefSeq" id="WP_015814676.1">
    <property type="nucleotide sequence ID" value="NC_013037.1"/>
</dbReference>
<dbReference type="Pfam" id="PF18765">
    <property type="entry name" value="Polbeta"/>
    <property type="match status" value="1"/>
</dbReference>
<dbReference type="EMBL" id="CP001619">
    <property type="protein sequence ID" value="ACT96435.1"/>
    <property type="molecule type" value="Genomic_DNA"/>
</dbReference>
<dbReference type="KEGG" id="dfe:Dfer_5240"/>
<dbReference type="AlphaFoldDB" id="C6VT71"/>
<dbReference type="SUPFAM" id="SSF81301">
    <property type="entry name" value="Nucleotidyltransferase"/>
    <property type="match status" value="1"/>
</dbReference>
<feature type="domain" description="Polymerase beta nucleotidyltransferase" evidence="1">
    <location>
        <begin position="11"/>
        <end position="99"/>
    </location>
</feature>
<dbReference type="CDD" id="cd05403">
    <property type="entry name" value="NT_KNTase_like"/>
    <property type="match status" value="1"/>
</dbReference>
<evidence type="ECO:0000313" key="2">
    <source>
        <dbReference type="EMBL" id="ACT96435.1"/>
    </source>
</evidence>
<evidence type="ECO:0000259" key="1">
    <source>
        <dbReference type="Pfam" id="PF18765"/>
    </source>
</evidence>
<dbReference type="Proteomes" id="UP000002011">
    <property type="component" value="Chromosome"/>
</dbReference>
<dbReference type="OrthoDB" id="9803106at2"/>
<dbReference type="InterPro" id="IPR043519">
    <property type="entry name" value="NT_sf"/>
</dbReference>
<dbReference type="SMR" id="C6VT71"/>
<dbReference type="InterPro" id="IPR041633">
    <property type="entry name" value="Polbeta"/>
</dbReference>
<keyword evidence="3" id="KW-1185">Reference proteome</keyword>
<evidence type="ECO:0000313" key="3">
    <source>
        <dbReference type="Proteomes" id="UP000002011"/>
    </source>
</evidence>
<gene>
    <name evidence="2" type="ordered locus">Dfer_5240</name>
</gene>
<sequence>MYGLSEKTIKAIHGVFANHPPIERAILYGSRAKGNYRKGSDIDLVLVGAALDLSLIFKIELELDDLMLPYRIDLSAYHQIENRELVEHIDRAGVVFYERVDTSA</sequence>
<dbReference type="HOGENOM" id="CLU_130257_5_1_10"/>
<proteinExistence type="predicted"/>
<dbReference type="eggNOG" id="COG1708">
    <property type="taxonomic scope" value="Bacteria"/>
</dbReference>
<organism evidence="2 3">
    <name type="scientific">Dyadobacter fermentans (strain ATCC 700827 / DSM 18053 / CIP 107007 / KCTC 52180 / NS114)</name>
    <dbReference type="NCBI Taxonomy" id="471854"/>
    <lineage>
        <taxon>Bacteria</taxon>
        <taxon>Pseudomonadati</taxon>
        <taxon>Bacteroidota</taxon>
        <taxon>Cytophagia</taxon>
        <taxon>Cytophagales</taxon>
        <taxon>Spirosomataceae</taxon>
        <taxon>Dyadobacter</taxon>
    </lineage>
</organism>
<protein>
    <submittedName>
        <fullName evidence="2">DNA polymerase beta domain protein region</fullName>
    </submittedName>
</protein>
<dbReference type="Gene3D" id="3.30.460.10">
    <property type="entry name" value="Beta Polymerase, domain 2"/>
    <property type="match status" value="1"/>
</dbReference>
<accession>C6VT71</accession>